<dbReference type="OrthoDB" id="5196985at2"/>
<sequence length="115" mass="12445">MDNHSEPARDPLVDGAEADERRSAAARLFDIRRVIGGLFAVYGIVVTLMGVFDSQAEIDKAEGVRINLWAGLAMLAFGLLMLFWQWVRPAEPPAAEQDGVIGQPDDTGSAYPEGS</sequence>
<gene>
    <name evidence="3" type="ORF">SAMN05444858_11426</name>
</gene>
<feature type="transmembrane region" description="Helical" evidence="2">
    <location>
        <begin position="64"/>
        <end position="84"/>
    </location>
</feature>
<feature type="region of interest" description="Disordered" evidence="1">
    <location>
        <begin position="94"/>
        <end position="115"/>
    </location>
</feature>
<organism evidence="3 4">
    <name type="scientific">Micromonospora avicenniae</name>
    <dbReference type="NCBI Taxonomy" id="1198245"/>
    <lineage>
        <taxon>Bacteria</taxon>
        <taxon>Bacillati</taxon>
        <taxon>Actinomycetota</taxon>
        <taxon>Actinomycetes</taxon>
        <taxon>Micromonosporales</taxon>
        <taxon>Micromonosporaceae</taxon>
        <taxon>Micromonospora</taxon>
    </lineage>
</organism>
<accession>A0A1N7CTY2</accession>
<evidence type="ECO:0000313" key="3">
    <source>
        <dbReference type="EMBL" id="SIR67031.1"/>
    </source>
</evidence>
<dbReference type="EMBL" id="FTNF01000014">
    <property type="protein sequence ID" value="SIR67031.1"/>
    <property type="molecule type" value="Genomic_DNA"/>
</dbReference>
<evidence type="ECO:0000256" key="2">
    <source>
        <dbReference type="SAM" id="Phobius"/>
    </source>
</evidence>
<keyword evidence="4" id="KW-1185">Reference proteome</keyword>
<name>A0A1N7CTY2_9ACTN</name>
<feature type="transmembrane region" description="Helical" evidence="2">
    <location>
        <begin position="31"/>
        <end position="52"/>
    </location>
</feature>
<keyword evidence="2" id="KW-1133">Transmembrane helix</keyword>
<evidence type="ECO:0000256" key="1">
    <source>
        <dbReference type="SAM" id="MobiDB-lite"/>
    </source>
</evidence>
<reference evidence="3 4" key="1">
    <citation type="submission" date="2017-01" db="EMBL/GenBank/DDBJ databases">
        <authorList>
            <person name="Mah S.A."/>
            <person name="Swanson W.J."/>
            <person name="Moy G.W."/>
            <person name="Vacquier V.D."/>
        </authorList>
    </citation>
    <scope>NUCLEOTIDE SEQUENCE [LARGE SCALE GENOMIC DNA]</scope>
    <source>
        <strain evidence="3 4">DSM 45758</strain>
    </source>
</reference>
<evidence type="ECO:0000313" key="4">
    <source>
        <dbReference type="Proteomes" id="UP000186004"/>
    </source>
</evidence>
<dbReference type="Proteomes" id="UP000186004">
    <property type="component" value="Unassembled WGS sequence"/>
</dbReference>
<protein>
    <submittedName>
        <fullName evidence="3">Uncharacterized protein</fullName>
    </submittedName>
</protein>
<dbReference type="AlphaFoldDB" id="A0A1N7CTY2"/>
<keyword evidence="2" id="KW-0472">Membrane</keyword>
<keyword evidence="2" id="KW-0812">Transmembrane</keyword>
<proteinExistence type="predicted"/>
<dbReference type="STRING" id="1198245.SAMN05444858_11426"/>
<dbReference type="RefSeq" id="WP_076472363.1">
    <property type="nucleotide sequence ID" value="NZ_FTNF01000014.1"/>
</dbReference>